<dbReference type="EMBL" id="CP001792">
    <property type="protein sequence ID" value="ACX76364.1"/>
    <property type="molecule type" value="Genomic_DNA"/>
</dbReference>
<keyword evidence="2" id="KW-1185">Reference proteome</keyword>
<reference evidence="1" key="1">
    <citation type="submission" date="2009-10" db="EMBL/GenBank/DDBJ databases">
        <title>Complete sequence of Fibrobacter succinogenes subsp. succinogenes S85.</title>
        <authorList>
            <consortium name="US DOE Joint Genome Institute"/>
            <person name="Lucas S."/>
            <person name="Copeland A."/>
            <person name="Lapidus A."/>
            <person name="Glavina del Rio T."/>
            <person name="Tice H."/>
            <person name="Bruce D."/>
            <person name="Goodwin L."/>
            <person name="Pitluck S."/>
            <person name="Chertkov O."/>
            <person name="Detter J.C."/>
            <person name="Han C."/>
            <person name="Tapia R."/>
            <person name="Larimer F."/>
            <person name="Land M."/>
            <person name="Hauser L."/>
            <person name="Kyrpides N."/>
            <person name="Mikhailova N."/>
            <person name="Weimer P.J."/>
            <person name="Stevenson D.M."/>
            <person name="Boyum J."/>
            <person name="Brumm P.I."/>
            <person name="Mead D."/>
        </authorList>
    </citation>
    <scope>NUCLEOTIDE SEQUENCE [LARGE SCALE GENOMIC DNA]</scope>
    <source>
        <strain evidence="1">S85</strain>
    </source>
</reference>
<evidence type="ECO:0000313" key="1">
    <source>
        <dbReference type="EMBL" id="ACX76364.1"/>
    </source>
</evidence>
<gene>
    <name evidence="1" type="ordered locus">Fisuc_2781</name>
</gene>
<organism evidence="1 2">
    <name type="scientific">Fibrobacter succinogenes (strain ATCC 19169 / S85)</name>
    <dbReference type="NCBI Taxonomy" id="59374"/>
    <lineage>
        <taxon>Bacteria</taxon>
        <taxon>Pseudomonadati</taxon>
        <taxon>Fibrobacterota</taxon>
        <taxon>Fibrobacteria</taxon>
        <taxon>Fibrobacterales</taxon>
        <taxon>Fibrobacteraceae</taxon>
        <taxon>Fibrobacter</taxon>
    </lineage>
</organism>
<name>A0ABN3YXJ8_FIBSS</name>
<sequence length="96" mass="10920">MAKNKDKVFCKVAETAKESDMMRMRRIDGSQNGATLRTRVIRDKTKYNRNLKHKKSLADAGDFPFLWGAYPFHSSVKAQKKSVLHKASFEESAING</sequence>
<proteinExistence type="predicted"/>
<evidence type="ECO:0000313" key="2">
    <source>
        <dbReference type="Proteomes" id="UP000001497"/>
    </source>
</evidence>
<protein>
    <submittedName>
        <fullName evidence="1">Uncharacterized protein</fullName>
    </submittedName>
</protein>
<accession>A0ABN3YXJ8</accession>
<dbReference type="Proteomes" id="UP000001497">
    <property type="component" value="Chromosome"/>
</dbReference>